<dbReference type="Proteomes" id="UP000579523">
    <property type="component" value="Unassembled WGS sequence"/>
</dbReference>
<dbReference type="EMBL" id="JACHJI010000027">
    <property type="protein sequence ID" value="MBB4903353.1"/>
    <property type="molecule type" value="Genomic_DNA"/>
</dbReference>
<evidence type="ECO:0000313" key="1">
    <source>
        <dbReference type="EMBL" id="MBB4903353.1"/>
    </source>
</evidence>
<reference evidence="1 2" key="1">
    <citation type="submission" date="2020-08" db="EMBL/GenBank/DDBJ databases">
        <title>Genomic Encyclopedia of Type Strains, Phase III (KMG-III): the genomes of soil and plant-associated and newly described type strains.</title>
        <authorList>
            <person name="Whitman W."/>
        </authorList>
    </citation>
    <scope>NUCLEOTIDE SEQUENCE [LARGE SCALE GENOMIC DNA]</scope>
    <source>
        <strain evidence="1 2">CECT 3273</strain>
    </source>
</reference>
<gene>
    <name evidence="1" type="ORF">FHS37_007450</name>
</gene>
<comment type="caution">
    <text evidence="1">The sequence shown here is derived from an EMBL/GenBank/DDBJ whole genome shotgun (WGS) entry which is preliminary data.</text>
</comment>
<evidence type="ECO:0000313" key="2">
    <source>
        <dbReference type="Proteomes" id="UP000579523"/>
    </source>
</evidence>
<sequence length="30" mass="3333">MTTCGYRSEITIRFAVWDQITGTADRPATA</sequence>
<proteinExistence type="predicted"/>
<organism evidence="1 2">
    <name type="scientific">Streptomyces griseomycini</name>
    <dbReference type="NCBI Taxonomy" id="66895"/>
    <lineage>
        <taxon>Bacteria</taxon>
        <taxon>Bacillati</taxon>
        <taxon>Actinomycetota</taxon>
        <taxon>Actinomycetes</taxon>
        <taxon>Kitasatosporales</taxon>
        <taxon>Streptomycetaceae</taxon>
        <taxon>Streptomyces</taxon>
    </lineage>
</organism>
<name>A0A7W7PY54_9ACTN</name>
<accession>A0A7W7PY54</accession>
<keyword evidence="2" id="KW-1185">Reference proteome</keyword>
<dbReference type="AlphaFoldDB" id="A0A7W7PY54"/>
<protein>
    <submittedName>
        <fullName evidence="1">Uncharacterized protein</fullName>
    </submittedName>
</protein>